<evidence type="ECO:0000256" key="1">
    <source>
        <dbReference type="SAM" id="SignalP"/>
    </source>
</evidence>
<name>A0A917AHN2_9BACI</name>
<sequence length="377" mass="42986">MKKIIISMLSLSFGLVSIAPLSANATTPIETNKKEISVEELGIKGAVDKYFKWYFESVNDLSKSNIAELDKIIKNDNLKEFQLVKAKLKNEWYKEFNNALASYDVSINYDNVDINGNEANVSVRVGNSVRDKNNLDVLQEEGLLDHKLLLIKDSGNWYVKDDYFTDSSFDYNFDEKTMKETSDQPLVTRTKELKENLVNIEMDFKNYKKTLEITQAEQEKRLMPRFYGGYNGQAAANYALRWAEGQNPAYNFYPNVDCTNFVSQALVAGGVRQDGTWFSKGVGKADSNAWVRVLELRNWLVNKGYAKETIRHGNGKVGNLVQLFSTKKNRYSHTVIITASNPRSGEIFVSAHSDPKRNAPLSSYYMNFSTERHLDLY</sequence>
<evidence type="ECO:0000313" key="3">
    <source>
        <dbReference type="EMBL" id="GGE53711.1"/>
    </source>
</evidence>
<evidence type="ECO:0000313" key="4">
    <source>
        <dbReference type="Proteomes" id="UP000605259"/>
    </source>
</evidence>
<feature type="chain" id="PRO_5037288046" description="Putative amidase domain-containing protein" evidence="1">
    <location>
        <begin position="26"/>
        <end position="377"/>
    </location>
</feature>
<keyword evidence="4" id="KW-1185">Reference proteome</keyword>
<dbReference type="Proteomes" id="UP000605259">
    <property type="component" value="Unassembled WGS sequence"/>
</dbReference>
<dbReference type="RefSeq" id="WP_188386422.1">
    <property type="nucleotide sequence ID" value="NZ_BMFK01000001.1"/>
</dbReference>
<dbReference type="InterPro" id="IPR024301">
    <property type="entry name" value="Amidase_6"/>
</dbReference>
<reference evidence="3" key="1">
    <citation type="journal article" date="2014" name="Int. J. Syst. Evol. Microbiol.">
        <title>Complete genome sequence of Corynebacterium casei LMG S-19264T (=DSM 44701T), isolated from a smear-ripened cheese.</title>
        <authorList>
            <consortium name="US DOE Joint Genome Institute (JGI-PGF)"/>
            <person name="Walter F."/>
            <person name="Albersmeier A."/>
            <person name="Kalinowski J."/>
            <person name="Ruckert C."/>
        </authorList>
    </citation>
    <scope>NUCLEOTIDE SEQUENCE</scope>
    <source>
        <strain evidence="3">CGMCC 1.12698</strain>
    </source>
</reference>
<dbReference type="PANTHER" id="PTHR40032:SF1">
    <property type="entry name" value="EXPORTED PROTEIN"/>
    <property type="match status" value="1"/>
</dbReference>
<comment type="caution">
    <text evidence="3">The sequence shown here is derived from an EMBL/GenBank/DDBJ whole genome shotgun (WGS) entry which is preliminary data.</text>
</comment>
<feature type="signal peptide" evidence="1">
    <location>
        <begin position="1"/>
        <end position="25"/>
    </location>
</feature>
<keyword evidence="1" id="KW-0732">Signal</keyword>
<feature type="domain" description="Putative amidase" evidence="2">
    <location>
        <begin position="230"/>
        <end position="364"/>
    </location>
</feature>
<evidence type="ECO:0000259" key="2">
    <source>
        <dbReference type="Pfam" id="PF12671"/>
    </source>
</evidence>
<dbReference type="AlphaFoldDB" id="A0A917AHN2"/>
<dbReference type="EMBL" id="BMFK01000001">
    <property type="protein sequence ID" value="GGE53711.1"/>
    <property type="molecule type" value="Genomic_DNA"/>
</dbReference>
<dbReference type="PANTHER" id="PTHR40032">
    <property type="entry name" value="EXPORTED PROTEIN-RELATED"/>
    <property type="match status" value="1"/>
</dbReference>
<dbReference type="Pfam" id="PF12671">
    <property type="entry name" value="Amidase_6"/>
    <property type="match status" value="1"/>
</dbReference>
<organism evidence="3 4">
    <name type="scientific">Priestia taiwanensis</name>
    <dbReference type="NCBI Taxonomy" id="1347902"/>
    <lineage>
        <taxon>Bacteria</taxon>
        <taxon>Bacillati</taxon>
        <taxon>Bacillota</taxon>
        <taxon>Bacilli</taxon>
        <taxon>Bacillales</taxon>
        <taxon>Bacillaceae</taxon>
        <taxon>Priestia</taxon>
    </lineage>
</organism>
<proteinExistence type="predicted"/>
<gene>
    <name evidence="3" type="ORF">GCM10007140_00030</name>
</gene>
<accession>A0A917AHN2</accession>
<reference evidence="3" key="2">
    <citation type="submission" date="2020-09" db="EMBL/GenBank/DDBJ databases">
        <authorList>
            <person name="Sun Q."/>
            <person name="Zhou Y."/>
        </authorList>
    </citation>
    <scope>NUCLEOTIDE SEQUENCE</scope>
    <source>
        <strain evidence="3">CGMCC 1.12698</strain>
    </source>
</reference>
<protein>
    <recommendedName>
        <fullName evidence="2">Putative amidase domain-containing protein</fullName>
    </recommendedName>
</protein>